<evidence type="ECO:0000313" key="2">
    <source>
        <dbReference type="EMBL" id="JAD78833.1"/>
    </source>
</evidence>
<evidence type="ECO:0000256" key="1">
    <source>
        <dbReference type="SAM" id="SignalP"/>
    </source>
</evidence>
<reference evidence="2" key="2">
    <citation type="journal article" date="2015" name="Data Brief">
        <title>Shoot transcriptome of the giant reed, Arundo donax.</title>
        <authorList>
            <person name="Barrero R.A."/>
            <person name="Guerrero F.D."/>
            <person name="Moolhuijzen P."/>
            <person name="Goolsby J.A."/>
            <person name="Tidwell J."/>
            <person name="Bellgard S.E."/>
            <person name="Bellgard M.I."/>
        </authorList>
    </citation>
    <scope>NUCLEOTIDE SEQUENCE</scope>
    <source>
        <tissue evidence="2">Shoot tissue taken approximately 20 cm above the soil surface</tissue>
    </source>
</reference>
<proteinExistence type="predicted"/>
<accession>A0A0A9CWM5</accession>
<organism evidence="2">
    <name type="scientific">Arundo donax</name>
    <name type="common">Giant reed</name>
    <name type="synonym">Donax arundinaceus</name>
    <dbReference type="NCBI Taxonomy" id="35708"/>
    <lineage>
        <taxon>Eukaryota</taxon>
        <taxon>Viridiplantae</taxon>
        <taxon>Streptophyta</taxon>
        <taxon>Embryophyta</taxon>
        <taxon>Tracheophyta</taxon>
        <taxon>Spermatophyta</taxon>
        <taxon>Magnoliopsida</taxon>
        <taxon>Liliopsida</taxon>
        <taxon>Poales</taxon>
        <taxon>Poaceae</taxon>
        <taxon>PACMAD clade</taxon>
        <taxon>Arundinoideae</taxon>
        <taxon>Arundineae</taxon>
        <taxon>Arundo</taxon>
    </lineage>
</organism>
<protein>
    <submittedName>
        <fullName evidence="2">Uncharacterized protein</fullName>
    </submittedName>
</protein>
<dbReference type="AlphaFoldDB" id="A0A0A9CWM5"/>
<feature type="chain" id="PRO_5002044673" evidence="1">
    <location>
        <begin position="25"/>
        <end position="55"/>
    </location>
</feature>
<dbReference type="EMBL" id="GBRH01219062">
    <property type="protein sequence ID" value="JAD78833.1"/>
    <property type="molecule type" value="Transcribed_RNA"/>
</dbReference>
<reference evidence="2" key="1">
    <citation type="submission" date="2014-09" db="EMBL/GenBank/DDBJ databases">
        <authorList>
            <person name="Magalhaes I.L.F."/>
            <person name="Oliveira U."/>
            <person name="Santos F.R."/>
            <person name="Vidigal T.H.D.A."/>
            <person name="Brescovit A.D."/>
            <person name="Santos A.J."/>
        </authorList>
    </citation>
    <scope>NUCLEOTIDE SEQUENCE</scope>
    <source>
        <tissue evidence="2">Shoot tissue taken approximately 20 cm above the soil surface</tissue>
    </source>
</reference>
<feature type="signal peptide" evidence="1">
    <location>
        <begin position="1"/>
        <end position="24"/>
    </location>
</feature>
<keyword evidence="1" id="KW-0732">Signal</keyword>
<name>A0A0A9CWM5_ARUDO</name>
<sequence>MIRQSINFSGFMFTLHLFMLQCLASHMHGRRNICQYKSQKNIDRHHHMLLMALQH</sequence>